<feature type="non-terminal residue" evidence="2">
    <location>
        <position position="59"/>
    </location>
</feature>
<evidence type="ECO:0000313" key="2">
    <source>
        <dbReference type="EMBL" id="MED6117257.1"/>
    </source>
</evidence>
<comment type="caution">
    <text evidence="2">The sequence shown here is derived from an EMBL/GenBank/DDBJ whole genome shotgun (WGS) entry which is preliminary data.</text>
</comment>
<evidence type="ECO:0000256" key="1">
    <source>
        <dbReference type="SAM" id="MobiDB-lite"/>
    </source>
</evidence>
<reference evidence="2 3" key="1">
    <citation type="journal article" date="2023" name="Plants (Basel)">
        <title>Bridging the Gap: Combining Genomics and Transcriptomics Approaches to Understand Stylosanthes scabra, an Orphan Legume from the Brazilian Caatinga.</title>
        <authorList>
            <person name="Ferreira-Neto J.R.C."/>
            <person name="da Silva M.D."/>
            <person name="Binneck E."/>
            <person name="de Melo N.F."/>
            <person name="da Silva R.H."/>
            <person name="de Melo A.L.T.M."/>
            <person name="Pandolfi V."/>
            <person name="Bustamante F.O."/>
            <person name="Brasileiro-Vidal A.C."/>
            <person name="Benko-Iseppon A.M."/>
        </authorList>
    </citation>
    <scope>NUCLEOTIDE SEQUENCE [LARGE SCALE GENOMIC DNA]</scope>
    <source>
        <tissue evidence="2">Leaves</tissue>
    </source>
</reference>
<protein>
    <submittedName>
        <fullName evidence="2">Uncharacterized protein</fullName>
    </submittedName>
</protein>
<sequence length="59" mass="6803">EKWPKKLGKQEIREAEQSIHAQASLPHAQTRQPRHPEASEVGTNARQPEDNDSRNQRHV</sequence>
<feature type="region of interest" description="Disordered" evidence="1">
    <location>
        <begin position="1"/>
        <end position="59"/>
    </location>
</feature>
<evidence type="ECO:0000313" key="3">
    <source>
        <dbReference type="Proteomes" id="UP001341840"/>
    </source>
</evidence>
<gene>
    <name evidence="2" type="ORF">PIB30_108360</name>
</gene>
<accession>A0ABU6QYU1</accession>
<dbReference type="Proteomes" id="UP001341840">
    <property type="component" value="Unassembled WGS sequence"/>
</dbReference>
<feature type="non-terminal residue" evidence="2">
    <location>
        <position position="1"/>
    </location>
</feature>
<feature type="compositionally biased region" description="Basic and acidic residues" evidence="1">
    <location>
        <begin position="47"/>
        <end position="59"/>
    </location>
</feature>
<organism evidence="2 3">
    <name type="scientific">Stylosanthes scabra</name>
    <dbReference type="NCBI Taxonomy" id="79078"/>
    <lineage>
        <taxon>Eukaryota</taxon>
        <taxon>Viridiplantae</taxon>
        <taxon>Streptophyta</taxon>
        <taxon>Embryophyta</taxon>
        <taxon>Tracheophyta</taxon>
        <taxon>Spermatophyta</taxon>
        <taxon>Magnoliopsida</taxon>
        <taxon>eudicotyledons</taxon>
        <taxon>Gunneridae</taxon>
        <taxon>Pentapetalae</taxon>
        <taxon>rosids</taxon>
        <taxon>fabids</taxon>
        <taxon>Fabales</taxon>
        <taxon>Fabaceae</taxon>
        <taxon>Papilionoideae</taxon>
        <taxon>50 kb inversion clade</taxon>
        <taxon>dalbergioids sensu lato</taxon>
        <taxon>Dalbergieae</taxon>
        <taxon>Pterocarpus clade</taxon>
        <taxon>Stylosanthes</taxon>
    </lineage>
</organism>
<feature type="compositionally biased region" description="Basic and acidic residues" evidence="1">
    <location>
        <begin position="1"/>
        <end position="17"/>
    </location>
</feature>
<keyword evidence="3" id="KW-1185">Reference proteome</keyword>
<name>A0ABU6QYU1_9FABA</name>
<proteinExistence type="predicted"/>
<dbReference type="EMBL" id="JASCZI010005022">
    <property type="protein sequence ID" value="MED6117257.1"/>
    <property type="molecule type" value="Genomic_DNA"/>
</dbReference>